<feature type="domain" description="ABC transporter" evidence="6">
    <location>
        <begin position="12"/>
        <end position="248"/>
    </location>
</feature>
<evidence type="ECO:0000259" key="6">
    <source>
        <dbReference type="PROSITE" id="PS50893"/>
    </source>
</evidence>
<dbReference type="SUPFAM" id="SSF52540">
    <property type="entry name" value="P-loop containing nucleoside triphosphate hydrolases"/>
    <property type="match status" value="1"/>
</dbReference>
<comment type="similarity">
    <text evidence="2">Belongs to the ABC transporter superfamily.</text>
</comment>
<comment type="function">
    <text evidence="1">Part of the ABC transporter FtsEX involved in cellular division. Important for assembly or stability of the septal ring.</text>
</comment>
<protein>
    <recommendedName>
        <fullName evidence="3">Cell division ATP-binding protein FtsE</fullName>
    </recommendedName>
</protein>
<dbReference type="GO" id="GO:0005524">
    <property type="term" value="F:ATP binding"/>
    <property type="evidence" value="ECO:0007669"/>
    <property type="project" value="UniProtKB-KW"/>
</dbReference>
<dbReference type="GO" id="GO:0022857">
    <property type="term" value="F:transmembrane transporter activity"/>
    <property type="evidence" value="ECO:0007669"/>
    <property type="project" value="TreeGrafter"/>
</dbReference>
<dbReference type="AlphaFoldDB" id="A0A9X4MIL2"/>
<keyword evidence="8" id="KW-1185">Reference proteome</keyword>
<proteinExistence type="inferred from homology"/>
<dbReference type="InterPro" id="IPR027417">
    <property type="entry name" value="P-loop_NTPase"/>
</dbReference>
<dbReference type="PANTHER" id="PTHR24220:SF470">
    <property type="entry name" value="CELL DIVISION ATP-BINDING PROTEIN FTSE"/>
    <property type="match status" value="1"/>
</dbReference>
<evidence type="ECO:0000313" key="7">
    <source>
        <dbReference type="EMBL" id="MDG4477033.1"/>
    </source>
</evidence>
<evidence type="ECO:0000256" key="1">
    <source>
        <dbReference type="ARBA" id="ARBA00002579"/>
    </source>
</evidence>
<gene>
    <name evidence="7" type="ORF">OLX77_12805</name>
</gene>
<evidence type="ECO:0000313" key="8">
    <source>
        <dbReference type="Proteomes" id="UP001154240"/>
    </source>
</evidence>
<reference evidence="7" key="1">
    <citation type="journal article" date="2022" name="bioRxiv">
        <title>Thiovibrio frasassiensisgen. nov., sp. nov., an autotrophic, elemental sulfur disproportionating bacterium isolated from sulfidic karst sediment, and proposal of Thiovibrionaceae fam. nov.</title>
        <authorList>
            <person name="Aronson H."/>
            <person name="Thomas C."/>
            <person name="Bhattacharyya M."/>
            <person name="Eckstein S."/>
            <person name="Jensen S."/>
            <person name="Barco R."/>
            <person name="Macalady J."/>
            <person name="Amend J."/>
        </authorList>
    </citation>
    <scope>NUCLEOTIDE SEQUENCE</scope>
    <source>
        <strain evidence="7">RS19-109</strain>
    </source>
</reference>
<sequence length="248" mass="27138">MPKDASTDKPLVELVNVSKIYPPDVVALEDASLRIYKGEILFLTGKSGAGKTTLIKLICRLETPSSGLIEVAGRDLSRISSAGIQRMRQKIGIAYQDFRLLEKQTVLQNIAMAMEVTYASTKAIRARVDELLALLNLSDKRNKLAGELSRGEQQRVALARAAANGPSLLLADEPTGNLDPAATELVINLFQHLNEKNGSTIVVATHDESIYADTEHRVMSLADGHLSAHPNRPPRQIELFDIEADDNF</sequence>
<accession>A0A9X4MIL2</accession>
<reference evidence="7" key="2">
    <citation type="submission" date="2022-10" db="EMBL/GenBank/DDBJ databases">
        <authorList>
            <person name="Aronson H.S."/>
        </authorList>
    </citation>
    <scope>NUCLEOTIDE SEQUENCE</scope>
    <source>
        <strain evidence="7">RS19-109</strain>
    </source>
</reference>
<name>A0A9X4MIL2_9BACT</name>
<organism evidence="7 8">
    <name type="scientific">Thiovibrio frasassiensis</name>
    <dbReference type="NCBI Taxonomy" id="2984131"/>
    <lineage>
        <taxon>Bacteria</taxon>
        <taxon>Pseudomonadati</taxon>
        <taxon>Thermodesulfobacteriota</taxon>
        <taxon>Desulfobulbia</taxon>
        <taxon>Desulfobulbales</taxon>
        <taxon>Thiovibrionaceae</taxon>
        <taxon>Thiovibrio</taxon>
    </lineage>
</organism>
<dbReference type="InterPro" id="IPR003593">
    <property type="entry name" value="AAA+_ATPase"/>
</dbReference>
<evidence type="ECO:0000256" key="4">
    <source>
        <dbReference type="ARBA" id="ARBA00022741"/>
    </source>
</evidence>
<evidence type="ECO:0000256" key="5">
    <source>
        <dbReference type="ARBA" id="ARBA00022840"/>
    </source>
</evidence>
<dbReference type="InterPro" id="IPR015854">
    <property type="entry name" value="ABC_transpr_LolD-like"/>
</dbReference>
<evidence type="ECO:0000256" key="2">
    <source>
        <dbReference type="ARBA" id="ARBA00005417"/>
    </source>
</evidence>
<keyword evidence="5 7" id="KW-0067">ATP-binding</keyword>
<dbReference type="GO" id="GO:0016887">
    <property type="term" value="F:ATP hydrolysis activity"/>
    <property type="evidence" value="ECO:0007669"/>
    <property type="project" value="InterPro"/>
</dbReference>
<evidence type="ECO:0000256" key="3">
    <source>
        <dbReference type="ARBA" id="ARBA00020019"/>
    </source>
</evidence>
<dbReference type="Pfam" id="PF00005">
    <property type="entry name" value="ABC_tran"/>
    <property type="match status" value="1"/>
</dbReference>
<dbReference type="SMART" id="SM00382">
    <property type="entry name" value="AAA"/>
    <property type="match status" value="1"/>
</dbReference>
<dbReference type="PANTHER" id="PTHR24220">
    <property type="entry name" value="IMPORT ATP-BINDING PROTEIN"/>
    <property type="match status" value="1"/>
</dbReference>
<dbReference type="Proteomes" id="UP001154240">
    <property type="component" value="Unassembled WGS sequence"/>
</dbReference>
<keyword evidence="4" id="KW-0547">Nucleotide-binding</keyword>
<dbReference type="EMBL" id="JAPHEH010000001">
    <property type="protein sequence ID" value="MDG4477033.1"/>
    <property type="molecule type" value="Genomic_DNA"/>
</dbReference>
<dbReference type="GO" id="GO:0005886">
    <property type="term" value="C:plasma membrane"/>
    <property type="evidence" value="ECO:0007669"/>
    <property type="project" value="UniProtKB-ARBA"/>
</dbReference>
<dbReference type="FunFam" id="3.40.50.300:FF:000056">
    <property type="entry name" value="Cell division ATP-binding protein FtsE"/>
    <property type="match status" value="1"/>
</dbReference>
<comment type="caution">
    <text evidence="7">The sequence shown here is derived from an EMBL/GenBank/DDBJ whole genome shotgun (WGS) entry which is preliminary data.</text>
</comment>
<dbReference type="RefSeq" id="WP_307633998.1">
    <property type="nucleotide sequence ID" value="NZ_JAPHEH010000001.1"/>
</dbReference>
<dbReference type="Gene3D" id="3.40.50.300">
    <property type="entry name" value="P-loop containing nucleotide triphosphate hydrolases"/>
    <property type="match status" value="1"/>
</dbReference>
<dbReference type="InterPro" id="IPR003439">
    <property type="entry name" value="ABC_transporter-like_ATP-bd"/>
</dbReference>
<dbReference type="PROSITE" id="PS50893">
    <property type="entry name" value="ABC_TRANSPORTER_2"/>
    <property type="match status" value="1"/>
</dbReference>